<feature type="transmembrane region" description="Helical" evidence="1">
    <location>
        <begin position="86"/>
        <end position="109"/>
    </location>
</feature>
<proteinExistence type="predicted"/>
<keyword evidence="1" id="KW-0812">Transmembrane</keyword>
<keyword evidence="3" id="KW-1185">Reference proteome</keyword>
<protein>
    <submittedName>
        <fullName evidence="2">Uncharacterized protein</fullName>
    </submittedName>
</protein>
<name>A0ABU5C7D9_9BACI</name>
<evidence type="ECO:0000313" key="3">
    <source>
        <dbReference type="Proteomes" id="UP001281447"/>
    </source>
</evidence>
<accession>A0ABU5C7D9</accession>
<sequence length="187" mass="20849">MKHKQALIRAAKYIFMIIVVSVIFIEGKRQLSEVGLKESLKAIDQVPFLYGYHRDHHCIVVCFHDVFFTTFSLYAHKKIPLTKRKIFGVAWVANSFNGVFGFGGLIGAGVRGMLYKGYTKDSAKLVVGIGWLAPAAVMGLSIFSILVIMHVFPAGELLADKKVALVRACRYFFIFPCLSRIGSISKE</sequence>
<feature type="transmembrane region" description="Helical" evidence="1">
    <location>
        <begin position="129"/>
        <end position="152"/>
    </location>
</feature>
<keyword evidence="1" id="KW-0472">Membrane</keyword>
<dbReference type="Proteomes" id="UP001281447">
    <property type="component" value="Unassembled WGS sequence"/>
</dbReference>
<dbReference type="EMBL" id="JAWDIP010000003">
    <property type="protein sequence ID" value="MDY0395241.1"/>
    <property type="molecule type" value="Genomic_DNA"/>
</dbReference>
<comment type="caution">
    <text evidence="2">The sequence shown here is derived from an EMBL/GenBank/DDBJ whole genome shotgun (WGS) entry which is preliminary data.</text>
</comment>
<evidence type="ECO:0000256" key="1">
    <source>
        <dbReference type="SAM" id="Phobius"/>
    </source>
</evidence>
<organism evidence="2 3">
    <name type="scientific">Tigheibacillus halophilus</name>
    <dbReference type="NCBI Taxonomy" id="361280"/>
    <lineage>
        <taxon>Bacteria</taxon>
        <taxon>Bacillati</taxon>
        <taxon>Bacillota</taxon>
        <taxon>Bacilli</taxon>
        <taxon>Bacillales</taxon>
        <taxon>Bacillaceae</taxon>
        <taxon>Tigheibacillus</taxon>
    </lineage>
</organism>
<gene>
    <name evidence="2" type="ORF">RWE15_13450</name>
</gene>
<evidence type="ECO:0000313" key="2">
    <source>
        <dbReference type="EMBL" id="MDY0395241.1"/>
    </source>
</evidence>
<reference evidence="2 3" key="1">
    <citation type="submission" date="2023-10" db="EMBL/GenBank/DDBJ databases">
        <title>Virgibacillus halophilus 5B73C genome.</title>
        <authorList>
            <person name="Miliotis G."/>
            <person name="Sengupta P."/>
            <person name="Hameed A."/>
            <person name="Chuvochina M."/>
            <person name="Mcdonagh F."/>
            <person name="Simpson A.C."/>
            <person name="Singh N.K."/>
            <person name="Rekha P.D."/>
            <person name="Raman K."/>
            <person name="Hugenholtz P."/>
            <person name="Venkateswaran K."/>
        </authorList>
    </citation>
    <scope>NUCLEOTIDE SEQUENCE [LARGE SCALE GENOMIC DNA]</scope>
    <source>
        <strain evidence="2 3">5B73C</strain>
    </source>
</reference>
<keyword evidence="1" id="KW-1133">Transmembrane helix</keyword>
<feature type="transmembrane region" description="Helical" evidence="1">
    <location>
        <begin position="6"/>
        <end position="25"/>
    </location>
</feature>